<dbReference type="EMBL" id="JBDXMI010000001">
    <property type="protein sequence ID" value="MEO9384251.1"/>
    <property type="molecule type" value="Genomic_DNA"/>
</dbReference>
<feature type="domain" description="Tle cognate immunity protein 4 N-terminal" evidence="2">
    <location>
        <begin position="53"/>
        <end position="197"/>
    </location>
</feature>
<organism evidence="3 4">
    <name type="scientific">Chromobacterium phragmitis</name>
    <dbReference type="NCBI Taxonomy" id="2202141"/>
    <lineage>
        <taxon>Bacteria</taxon>
        <taxon>Pseudomonadati</taxon>
        <taxon>Pseudomonadota</taxon>
        <taxon>Betaproteobacteria</taxon>
        <taxon>Neisseriales</taxon>
        <taxon>Chromobacteriaceae</taxon>
        <taxon>Chromobacterium</taxon>
    </lineage>
</organism>
<proteinExistence type="predicted"/>
<evidence type="ECO:0000313" key="4">
    <source>
        <dbReference type="Proteomes" id="UP001462502"/>
    </source>
</evidence>
<comment type="caution">
    <text evidence="3">The sequence shown here is derived from an EMBL/GenBank/DDBJ whole genome shotgun (WGS) entry which is preliminary data.</text>
</comment>
<reference evidence="3 4" key="1">
    <citation type="submission" date="2024-05" db="EMBL/GenBank/DDBJ databases">
        <authorList>
            <person name="De Oliveira J.P."/>
            <person name="Noriler S.A."/>
            <person name="De Oliveira A.G."/>
            <person name="Sipoli D.S."/>
        </authorList>
    </citation>
    <scope>NUCLEOTIDE SEQUENCE [LARGE SCALE GENOMIC DNA]</scope>
    <source>
        <strain evidence="3 4">LABIM192</strain>
    </source>
</reference>
<dbReference type="Pfam" id="PF18443">
    <property type="entry name" value="Tli4_N"/>
    <property type="match status" value="1"/>
</dbReference>
<keyword evidence="4" id="KW-1185">Reference proteome</keyword>
<protein>
    <submittedName>
        <fullName evidence="3">T6SS immunity protein Tli4 family protein</fullName>
    </submittedName>
</protein>
<name>A0ABV0ISJ8_9NEIS</name>
<dbReference type="Proteomes" id="UP001462502">
    <property type="component" value="Unassembled WGS sequence"/>
</dbReference>
<evidence type="ECO:0000259" key="1">
    <source>
        <dbReference type="Pfam" id="PF18426"/>
    </source>
</evidence>
<sequence>MQSLKKWKWLAFGGIAFAIIATAYYVYADPLRNRTYTMKSTPKKIESLFLETKPVCFGRYLINVPKGAQVIWGPTDIDYQIVSYPGQGGKMSIEIQDKIREIKGERHRTEQSMLIGIFDGPNPESKVIVSYESVDDTYGANLYSYIRLGKNGYIQSVKGMTLGLNDDSAPMGLRLDKNLYKKNVAILQDIAHRLRVRADDEIPSESGICIEAGFLPGQTAKYQERVSIGFRFPEYPDVSFSLSSFKTEHYDESNTLDWALTQGKEQSLLQGKGLLWDKIDTLQKGPRVIAGWEGDEILSRLPEDGSTPSHHQFRFNYAGKPTFDPLHPVTEITMNTGVSGNTVGEVHPSLTDDEAVALWNKLTSTIRVRPVVGTQ</sequence>
<evidence type="ECO:0000313" key="3">
    <source>
        <dbReference type="EMBL" id="MEO9384251.1"/>
    </source>
</evidence>
<feature type="domain" description="Tle cognate immunity protein 4 C-terminal" evidence="1">
    <location>
        <begin position="201"/>
        <end position="370"/>
    </location>
</feature>
<accession>A0ABV0ISJ8</accession>
<dbReference type="Pfam" id="PF18426">
    <property type="entry name" value="Tli4_C"/>
    <property type="match status" value="1"/>
</dbReference>
<dbReference type="InterPro" id="IPR040761">
    <property type="entry name" value="Tli4_N"/>
</dbReference>
<dbReference type="InterPro" id="IPR041290">
    <property type="entry name" value="Tli4_C"/>
</dbReference>
<evidence type="ECO:0000259" key="2">
    <source>
        <dbReference type="Pfam" id="PF18443"/>
    </source>
</evidence>
<gene>
    <name evidence="3" type="ORF">ABI908_09055</name>
</gene>
<dbReference type="RefSeq" id="WP_347936674.1">
    <property type="nucleotide sequence ID" value="NZ_JBDXMI010000001.1"/>
</dbReference>